<keyword evidence="9" id="KW-0325">Glycoprotein</keyword>
<organism evidence="13 14">
    <name type="scientific">Chytriomyces confervae</name>
    <dbReference type="NCBI Taxonomy" id="246404"/>
    <lineage>
        <taxon>Eukaryota</taxon>
        <taxon>Fungi</taxon>
        <taxon>Fungi incertae sedis</taxon>
        <taxon>Chytridiomycota</taxon>
        <taxon>Chytridiomycota incertae sedis</taxon>
        <taxon>Chytridiomycetes</taxon>
        <taxon>Chytridiales</taxon>
        <taxon>Chytriomycetaceae</taxon>
        <taxon>Chytriomyces</taxon>
    </lineage>
</organism>
<keyword evidence="3" id="KW-1003">Cell membrane</keyword>
<feature type="region of interest" description="Disordered" evidence="10">
    <location>
        <begin position="1"/>
        <end position="34"/>
    </location>
</feature>
<evidence type="ECO:0000256" key="3">
    <source>
        <dbReference type="ARBA" id="ARBA00022475"/>
    </source>
</evidence>
<dbReference type="GO" id="GO:0006031">
    <property type="term" value="P:chitin biosynthetic process"/>
    <property type="evidence" value="ECO:0007669"/>
    <property type="project" value="TreeGrafter"/>
</dbReference>
<dbReference type="OrthoDB" id="370884at2759"/>
<feature type="transmembrane region" description="Helical" evidence="11">
    <location>
        <begin position="709"/>
        <end position="729"/>
    </location>
</feature>
<comment type="subcellular location">
    <subcellularLocation>
        <location evidence="1">Cell membrane</location>
        <topology evidence="1">Multi-pass membrane protein</topology>
    </subcellularLocation>
</comment>
<dbReference type="EMBL" id="QEAP01000061">
    <property type="protein sequence ID" value="TPX75985.1"/>
    <property type="molecule type" value="Genomic_DNA"/>
</dbReference>
<dbReference type="EC" id="2.4.1.16" evidence="2"/>
<dbReference type="Proteomes" id="UP000320333">
    <property type="component" value="Unassembled WGS sequence"/>
</dbReference>
<evidence type="ECO:0000256" key="11">
    <source>
        <dbReference type="SAM" id="Phobius"/>
    </source>
</evidence>
<evidence type="ECO:0000256" key="7">
    <source>
        <dbReference type="ARBA" id="ARBA00022989"/>
    </source>
</evidence>
<dbReference type="PANTHER" id="PTHR22914">
    <property type="entry name" value="CHITIN SYNTHASE"/>
    <property type="match status" value="1"/>
</dbReference>
<evidence type="ECO:0000256" key="2">
    <source>
        <dbReference type="ARBA" id="ARBA00012543"/>
    </source>
</evidence>
<keyword evidence="4" id="KW-0328">Glycosyltransferase</keyword>
<proteinExistence type="predicted"/>
<dbReference type="PANTHER" id="PTHR22914:SF16">
    <property type="entry name" value="CHITIN SYNTHASE 3"/>
    <property type="match status" value="1"/>
</dbReference>
<evidence type="ECO:0000256" key="9">
    <source>
        <dbReference type="ARBA" id="ARBA00023180"/>
    </source>
</evidence>
<name>A0A507FK27_9FUNG</name>
<keyword evidence="5" id="KW-0808">Transferase</keyword>
<evidence type="ECO:0000313" key="14">
    <source>
        <dbReference type="Proteomes" id="UP000320333"/>
    </source>
</evidence>
<dbReference type="SUPFAM" id="SSF53448">
    <property type="entry name" value="Nucleotide-diphospho-sugar transferases"/>
    <property type="match status" value="1"/>
</dbReference>
<dbReference type="InterPro" id="IPR054295">
    <property type="entry name" value="CHS4-like_dom"/>
</dbReference>
<dbReference type="InterPro" id="IPR004835">
    <property type="entry name" value="Chitin_synth"/>
</dbReference>
<feature type="transmembrane region" description="Helical" evidence="11">
    <location>
        <begin position="736"/>
        <end position="759"/>
    </location>
</feature>
<sequence length="907" mass="99898">MQPQSRKRVAGASTYRKDFGPSETSEPGRGDAYESGSTTHVLCEKMLHWVFAIAALAMFVFVSAGPPLLCPSATSPKPDQAIPWNAVRIYGEYIQFDAIRALFNASDNVRGTDISIQFDATSRACDAFIAASSSSCASSACFASSLLAAVPSASKKRVLYEWAHLESSNHFATFNGVLFNLTAALMDQSRYVFSPSVISALSNIAGRDATLLLNSRSELKSATACLLHTYSVGFIRTEYIGCAIIHTFQVASFALIMTVIGVKLVIAAVFHLGLSTGVHKKKSRSKLQERVLLNDASKRTRSTANPPVIFQVTCYSESEASIRQTLESLASTDYPDSGKLLFVVADGLVTGAGNAESTPNAILNLMSNTTFADEPLPKAYISVCSGRKRMNHARVFSGCFIGANQVPIPMIAVVKCGSFDESGASEAKKIGNRGKRDSQMILMNLLSRALMDDAMTALDHELMIQINRITPVHMSLESFQFVLMVDADTVVEKRSLHYLMEAMNADDRIIGACGETQISNKLASWVTAIQVFEYFLSHHWGKAFESAFGGVTCLPGCFALYRIKVGKGPRGAWTVPVLCNPDILHEYGERHIHSLHKKNLMLLGEDRYLTTLMLRTFPNRKLIFVQRAVCWTVVPETLWTLMSQRRRWINSTVHNLMELMQMRDLCGIFCCGMRFLVLLEFIGTVVLPAAFPLFATQMIMAAMSGSVPLIPVCITSSILFLPGILISILSCNPINILWMIVYFISLPIWTVLLPLWAFWNIDDYGWGETRKIQGDTHRPTEDLRISHESKLVGVAFKTKTEWDLQAPENIYNNQTISLEPDHVYVSQERSRFPPFRAPANATGDGDPNASSTISRESTLVSVDTKIAVSKDSPVFLVSLASSSSDLSTTREGGHRVGYGPRAYPHIV</sequence>
<keyword evidence="8 11" id="KW-0472">Membrane</keyword>
<feature type="compositionally biased region" description="Basic and acidic residues" evidence="10">
    <location>
        <begin position="15"/>
        <end position="32"/>
    </location>
</feature>
<reference evidence="13 14" key="1">
    <citation type="journal article" date="2019" name="Sci. Rep.">
        <title>Comparative genomics of chytrid fungi reveal insights into the obligate biotrophic and pathogenic lifestyle of Synchytrium endobioticum.</title>
        <authorList>
            <person name="van de Vossenberg B.T.L.H."/>
            <person name="Warris S."/>
            <person name="Nguyen H.D.T."/>
            <person name="van Gent-Pelzer M.P.E."/>
            <person name="Joly D.L."/>
            <person name="van de Geest H.C."/>
            <person name="Bonants P.J.M."/>
            <person name="Smith D.S."/>
            <person name="Levesque C.A."/>
            <person name="van der Lee T.A.J."/>
        </authorList>
    </citation>
    <scope>NUCLEOTIDE SEQUENCE [LARGE SCALE GENOMIC DNA]</scope>
    <source>
        <strain evidence="13 14">CBS 675.73</strain>
    </source>
</reference>
<dbReference type="GO" id="GO:0004100">
    <property type="term" value="F:chitin synthase activity"/>
    <property type="evidence" value="ECO:0007669"/>
    <property type="project" value="UniProtKB-EC"/>
</dbReference>
<dbReference type="GO" id="GO:0005886">
    <property type="term" value="C:plasma membrane"/>
    <property type="evidence" value="ECO:0007669"/>
    <property type="project" value="UniProtKB-SubCell"/>
</dbReference>
<keyword evidence="6 11" id="KW-0812">Transmembrane</keyword>
<dbReference type="Pfam" id="PF03142">
    <property type="entry name" value="Chitin_synth_2"/>
    <property type="match status" value="1"/>
</dbReference>
<feature type="transmembrane region" description="Helical" evidence="11">
    <location>
        <begin position="250"/>
        <end position="274"/>
    </location>
</feature>
<keyword evidence="14" id="KW-1185">Reference proteome</keyword>
<evidence type="ECO:0000256" key="10">
    <source>
        <dbReference type="SAM" id="MobiDB-lite"/>
    </source>
</evidence>
<evidence type="ECO:0000256" key="1">
    <source>
        <dbReference type="ARBA" id="ARBA00004651"/>
    </source>
</evidence>
<feature type="transmembrane region" description="Helical" evidence="11">
    <location>
        <begin position="49"/>
        <end position="69"/>
    </location>
</feature>
<evidence type="ECO:0000256" key="5">
    <source>
        <dbReference type="ARBA" id="ARBA00022679"/>
    </source>
</evidence>
<evidence type="ECO:0000313" key="13">
    <source>
        <dbReference type="EMBL" id="TPX75985.1"/>
    </source>
</evidence>
<comment type="caution">
    <text evidence="13">The sequence shown here is derived from an EMBL/GenBank/DDBJ whole genome shotgun (WGS) entry which is preliminary data.</text>
</comment>
<accession>A0A507FK27</accession>
<evidence type="ECO:0000259" key="12">
    <source>
        <dbReference type="Pfam" id="PF22997"/>
    </source>
</evidence>
<keyword evidence="7 11" id="KW-1133">Transmembrane helix</keyword>
<evidence type="ECO:0000256" key="4">
    <source>
        <dbReference type="ARBA" id="ARBA00022676"/>
    </source>
</evidence>
<dbReference type="InterPro" id="IPR029044">
    <property type="entry name" value="Nucleotide-diphossugar_trans"/>
</dbReference>
<evidence type="ECO:0000256" key="6">
    <source>
        <dbReference type="ARBA" id="ARBA00022692"/>
    </source>
</evidence>
<feature type="transmembrane region" description="Helical" evidence="11">
    <location>
        <begin position="665"/>
        <end position="689"/>
    </location>
</feature>
<dbReference type="AlphaFoldDB" id="A0A507FK27"/>
<protein>
    <recommendedName>
        <fullName evidence="2">chitin synthase</fullName>
        <ecNumber evidence="2">2.4.1.16</ecNumber>
    </recommendedName>
</protein>
<evidence type="ECO:0000256" key="8">
    <source>
        <dbReference type="ARBA" id="ARBA00023136"/>
    </source>
</evidence>
<gene>
    <name evidence="13" type="ORF">CcCBS67573_g02724</name>
</gene>
<dbReference type="Pfam" id="PF22997">
    <property type="entry name" value="CHS4"/>
    <property type="match status" value="1"/>
</dbReference>
<dbReference type="STRING" id="246404.A0A507FK27"/>
<dbReference type="GO" id="GO:0030428">
    <property type="term" value="C:cell septum"/>
    <property type="evidence" value="ECO:0007669"/>
    <property type="project" value="TreeGrafter"/>
</dbReference>
<feature type="domain" description="Chitin synthase 4-like" evidence="12">
    <location>
        <begin position="158"/>
        <end position="234"/>
    </location>
</feature>